<name>L8GLW5_ACACF</name>
<proteinExistence type="predicted"/>
<dbReference type="EMBL" id="KB008084">
    <property type="protein sequence ID" value="ELR13713.1"/>
    <property type="molecule type" value="Genomic_DNA"/>
</dbReference>
<dbReference type="AlphaFoldDB" id="L8GLW5"/>
<evidence type="ECO:0000256" key="1">
    <source>
        <dbReference type="SAM" id="MobiDB-lite"/>
    </source>
</evidence>
<evidence type="ECO:0000313" key="3">
    <source>
        <dbReference type="Proteomes" id="UP000011083"/>
    </source>
</evidence>
<dbReference type="VEuPathDB" id="AmoebaDB:ACA1_120800"/>
<dbReference type="KEGG" id="acan:ACA1_120800"/>
<protein>
    <submittedName>
        <fullName evidence="2">Uncharacterized protein</fullName>
    </submittedName>
</protein>
<feature type="region of interest" description="Disordered" evidence="1">
    <location>
        <begin position="1"/>
        <end position="22"/>
    </location>
</feature>
<feature type="compositionally biased region" description="Low complexity" evidence="1">
    <location>
        <begin position="281"/>
        <end position="292"/>
    </location>
</feature>
<accession>L8GLW5</accession>
<dbReference type="GeneID" id="14914271"/>
<evidence type="ECO:0000313" key="2">
    <source>
        <dbReference type="EMBL" id="ELR13713.1"/>
    </source>
</evidence>
<feature type="region of interest" description="Disordered" evidence="1">
    <location>
        <begin position="610"/>
        <end position="634"/>
    </location>
</feature>
<gene>
    <name evidence="2" type="ORF">ACA1_120800</name>
</gene>
<feature type="region of interest" description="Disordered" evidence="1">
    <location>
        <begin position="269"/>
        <end position="302"/>
    </location>
</feature>
<reference evidence="2 3" key="1">
    <citation type="journal article" date="2013" name="Genome Biol.">
        <title>Genome of Acanthamoeba castellanii highlights extensive lateral gene transfer and early evolution of tyrosine kinase signaling.</title>
        <authorList>
            <person name="Clarke M."/>
            <person name="Lohan A.J."/>
            <person name="Liu B."/>
            <person name="Lagkouvardos I."/>
            <person name="Roy S."/>
            <person name="Zafar N."/>
            <person name="Bertelli C."/>
            <person name="Schilde C."/>
            <person name="Kianianmomeni A."/>
            <person name="Burglin T.R."/>
            <person name="Frech C."/>
            <person name="Turcotte B."/>
            <person name="Kopec K.O."/>
            <person name="Synnott J.M."/>
            <person name="Choo C."/>
            <person name="Paponov I."/>
            <person name="Finkler A."/>
            <person name="Soon Heng Tan C."/>
            <person name="Hutchins A.P."/>
            <person name="Weinmeier T."/>
            <person name="Rattei T."/>
            <person name="Chu J.S."/>
            <person name="Gimenez G."/>
            <person name="Irimia M."/>
            <person name="Rigden D.J."/>
            <person name="Fitzpatrick D.A."/>
            <person name="Lorenzo-Morales J."/>
            <person name="Bateman A."/>
            <person name="Chiu C.H."/>
            <person name="Tang P."/>
            <person name="Hegemann P."/>
            <person name="Fromm H."/>
            <person name="Raoult D."/>
            <person name="Greub G."/>
            <person name="Miranda-Saavedra D."/>
            <person name="Chen N."/>
            <person name="Nash P."/>
            <person name="Ginger M.L."/>
            <person name="Horn M."/>
            <person name="Schaap P."/>
            <person name="Caler L."/>
            <person name="Loftus B."/>
        </authorList>
    </citation>
    <scope>NUCLEOTIDE SEQUENCE [LARGE SCALE GENOMIC DNA]</scope>
    <source>
        <strain evidence="2 3">Neff</strain>
    </source>
</reference>
<dbReference type="Proteomes" id="UP000011083">
    <property type="component" value="Unassembled WGS sequence"/>
</dbReference>
<sequence length="634" mass="68791">MNKRPCKKARLCSTSGEEEADLPPGGSLWDLLSSLPDLVLAHLLSFFLPPSHGLRVLPNHRRRLYHAAKAFLERGDDPATPCPESFWHDDTDQYGHHTLAPRIDAAVLALRATCRALRDRVDLVLRLPPLSFVDQLHAWLREQVGPAAPAIGDIEAARRLTQQASALTGRAHALLHQLRALARLTRPEEEGEEAGQQPRLRVVHLAHRSDLVGGVGCQAIDASLTLSLPGLPHELVEIGLVSELTYETDLTVLLALHTRSTEWCRRLGLSTAQPPPPQPLDASGHHPAAAAAHDADGGEQSTTRALIGWSQGEARLHTALLAKLWAALGFACRPVGGDDPMTIEKNDDDDEVWGGHEVAAVLLGCLGFMSRADVLDANPFKAGGAVDEDAEDDEARELADAECVERTTARFNERRSVEPLLRGWNQFLRGHVAQPAGLGRRQALVAWELVARTVERYVGQLRVSHIGHALEVLHGLSPVGRIDQPVAHIPPQVLDSVRVLGCQSFTVRGPGGSGEEPRHTHICARFALRPLPSPPASSAADLVLFRCELSSCEDERGVAAQLLLITAQACAPGGDNAVQVLVKCVPFLPYNPHGNGPLVTVATQKLVQRRRRKKAKAKTKTTKTKAKAKTWTRG</sequence>
<organism evidence="2 3">
    <name type="scientific">Acanthamoeba castellanii (strain ATCC 30010 / Neff)</name>
    <dbReference type="NCBI Taxonomy" id="1257118"/>
    <lineage>
        <taxon>Eukaryota</taxon>
        <taxon>Amoebozoa</taxon>
        <taxon>Discosea</taxon>
        <taxon>Longamoebia</taxon>
        <taxon>Centramoebida</taxon>
        <taxon>Acanthamoebidae</taxon>
        <taxon>Acanthamoeba</taxon>
    </lineage>
</organism>
<keyword evidence="3" id="KW-1185">Reference proteome</keyword>
<dbReference type="RefSeq" id="XP_004335726.1">
    <property type="nucleotide sequence ID" value="XM_004335678.1"/>
</dbReference>
<feature type="compositionally biased region" description="Basic residues" evidence="1">
    <location>
        <begin position="1"/>
        <end position="10"/>
    </location>
</feature>